<feature type="compositionally biased region" description="Basic and acidic residues" evidence="1">
    <location>
        <begin position="159"/>
        <end position="177"/>
    </location>
</feature>
<name>A0A310S612_9HYME</name>
<reference evidence="2 3" key="1">
    <citation type="submission" date="2015-07" db="EMBL/GenBank/DDBJ databases">
        <title>The genome of Eufriesea mexicana.</title>
        <authorList>
            <person name="Pan H."/>
            <person name="Kapheim K."/>
        </authorList>
    </citation>
    <scope>NUCLEOTIDE SEQUENCE [LARGE SCALE GENOMIC DNA]</scope>
    <source>
        <strain evidence="2">0111107269</strain>
        <tissue evidence="2">Whole body</tissue>
    </source>
</reference>
<feature type="region of interest" description="Disordered" evidence="1">
    <location>
        <begin position="1"/>
        <end position="35"/>
    </location>
</feature>
<accession>A0A310S612</accession>
<proteinExistence type="predicted"/>
<dbReference type="AlphaFoldDB" id="A0A310S612"/>
<evidence type="ECO:0000313" key="2">
    <source>
        <dbReference type="EMBL" id="OAD53034.1"/>
    </source>
</evidence>
<sequence>MMRGKRKGRTSGKRKTAKENERGRETEIGRERGKKGMGLVGERANGIRKNEGNIIPVRPVTLNYHGPHELSSGQFLFIVSQQVNLCIKCNVGRIRRSRRINSNEVFGASPAMRIQWILRVEWRLVNTSPEDDKRGQLISSLRSRPKSFQDQSGGAVKVGTREERPGQTEVVKGEGGWRGKSGSVRGESWPTALYAADAARIRNRVGTPHVRGQTPARRGARNFEENSNVPPTRLEEVQGPPDIYLPLKAERDRLETILTGRRSSPPTPDGPLHSSFFVAVAEQGGETCMTHETNLLFHMFNPMVGMSSHRVPNFGMVEHQDHLK</sequence>
<evidence type="ECO:0000313" key="3">
    <source>
        <dbReference type="Proteomes" id="UP000250275"/>
    </source>
</evidence>
<keyword evidence="3" id="KW-1185">Reference proteome</keyword>
<organism evidence="2 3">
    <name type="scientific">Eufriesea mexicana</name>
    <dbReference type="NCBI Taxonomy" id="516756"/>
    <lineage>
        <taxon>Eukaryota</taxon>
        <taxon>Metazoa</taxon>
        <taxon>Ecdysozoa</taxon>
        <taxon>Arthropoda</taxon>
        <taxon>Hexapoda</taxon>
        <taxon>Insecta</taxon>
        <taxon>Pterygota</taxon>
        <taxon>Neoptera</taxon>
        <taxon>Endopterygota</taxon>
        <taxon>Hymenoptera</taxon>
        <taxon>Apocrita</taxon>
        <taxon>Aculeata</taxon>
        <taxon>Apoidea</taxon>
        <taxon>Anthophila</taxon>
        <taxon>Apidae</taxon>
        <taxon>Eufriesea</taxon>
    </lineage>
</organism>
<evidence type="ECO:0000256" key="1">
    <source>
        <dbReference type="SAM" id="MobiDB-lite"/>
    </source>
</evidence>
<dbReference type="EMBL" id="KQ768883">
    <property type="protein sequence ID" value="OAD53034.1"/>
    <property type="molecule type" value="Genomic_DNA"/>
</dbReference>
<dbReference type="Proteomes" id="UP000250275">
    <property type="component" value="Unassembled WGS sequence"/>
</dbReference>
<protein>
    <submittedName>
        <fullName evidence="2">Uncharacterized protein</fullName>
    </submittedName>
</protein>
<feature type="compositionally biased region" description="Basic and acidic residues" evidence="1">
    <location>
        <begin position="17"/>
        <end position="31"/>
    </location>
</feature>
<gene>
    <name evidence="2" type="ORF">WN48_10933</name>
</gene>
<feature type="compositionally biased region" description="Polar residues" evidence="1">
    <location>
        <begin position="137"/>
        <end position="152"/>
    </location>
</feature>
<feature type="region of interest" description="Disordered" evidence="1">
    <location>
        <begin position="208"/>
        <end position="239"/>
    </location>
</feature>
<feature type="region of interest" description="Disordered" evidence="1">
    <location>
        <begin position="131"/>
        <end position="184"/>
    </location>
</feature>
<feature type="compositionally biased region" description="Basic residues" evidence="1">
    <location>
        <begin position="1"/>
        <end position="16"/>
    </location>
</feature>